<sequence length="59" mass="6178">MGGLIAVSGIHGAGKSTRILELTENNEENAAFRLLVEGHLLDIHTRPGPGKGSPGFVIE</sequence>
<keyword evidence="2" id="KW-1185">Reference proteome</keyword>
<dbReference type="AlphaFoldDB" id="A0A5Q4VFC6"/>
<organism evidence="1 2">
    <name type="scientific">Desulfobotulus mexicanus</name>
    <dbReference type="NCBI Taxonomy" id="2586642"/>
    <lineage>
        <taxon>Bacteria</taxon>
        <taxon>Pseudomonadati</taxon>
        <taxon>Thermodesulfobacteriota</taxon>
        <taxon>Desulfobacteria</taxon>
        <taxon>Desulfobacterales</taxon>
        <taxon>Desulfobacteraceae</taxon>
        <taxon>Desulfobotulus</taxon>
    </lineage>
</organism>
<accession>A0A5Q4VFC6</accession>
<evidence type="ECO:0000313" key="1">
    <source>
        <dbReference type="EMBL" id="TYT75673.1"/>
    </source>
</evidence>
<dbReference type="EMBL" id="VDMB01000003">
    <property type="protein sequence ID" value="TYT75673.1"/>
    <property type="molecule type" value="Genomic_DNA"/>
</dbReference>
<proteinExistence type="predicted"/>
<reference evidence="1 2" key="1">
    <citation type="submission" date="2019-06" db="EMBL/GenBank/DDBJ databases">
        <title>Desulfobotulus mexicanus sp. nov., a novel sulfate-reducing bacterium isolated from the sediment of an alkaline crater lake in Mexico.</title>
        <authorList>
            <person name="Hirschler-Rea A."/>
        </authorList>
    </citation>
    <scope>NUCLEOTIDE SEQUENCE [LARGE SCALE GENOMIC DNA]</scope>
    <source>
        <strain evidence="1 2">PAR22N</strain>
    </source>
</reference>
<gene>
    <name evidence="1" type="ORF">FIM25_04340</name>
</gene>
<dbReference type="Proteomes" id="UP000321899">
    <property type="component" value="Unassembled WGS sequence"/>
</dbReference>
<protein>
    <submittedName>
        <fullName evidence="1">Uncharacterized protein</fullName>
    </submittedName>
</protein>
<evidence type="ECO:0000313" key="2">
    <source>
        <dbReference type="Proteomes" id="UP000321899"/>
    </source>
</evidence>
<comment type="caution">
    <text evidence="1">The sequence shown here is derived from an EMBL/GenBank/DDBJ whole genome shotgun (WGS) entry which is preliminary data.</text>
</comment>
<name>A0A5Q4VFC6_9BACT</name>
<dbReference type="RefSeq" id="WP_139446680.1">
    <property type="nucleotide sequence ID" value="NZ_VDMB01000003.1"/>
</dbReference>